<evidence type="ECO:0000313" key="9">
    <source>
        <dbReference type="Proteomes" id="UP000535543"/>
    </source>
</evidence>
<dbReference type="PROSITE" id="PS51736">
    <property type="entry name" value="RECOMBINASES_3"/>
    <property type="match status" value="1"/>
</dbReference>
<dbReference type="InterPro" id="IPR036162">
    <property type="entry name" value="Resolvase-like_N_sf"/>
</dbReference>
<evidence type="ECO:0000256" key="5">
    <source>
        <dbReference type="PIRSR" id="PIRSR606118-50"/>
    </source>
</evidence>
<dbReference type="InterPro" id="IPR006119">
    <property type="entry name" value="Resolv_N"/>
</dbReference>
<dbReference type="InterPro" id="IPR006118">
    <property type="entry name" value="Recombinase_CS"/>
</dbReference>
<proteinExistence type="inferred from homology"/>
<evidence type="ECO:0000256" key="3">
    <source>
        <dbReference type="ARBA" id="ARBA00023125"/>
    </source>
</evidence>
<keyword evidence="3" id="KW-0238">DNA-binding</keyword>
<dbReference type="Gene3D" id="3.40.50.1390">
    <property type="entry name" value="Resolvase, N-terminal catalytic domain"/>
    <property type="match status" value="1"/>
</dbReference>
<dbReference type="SUPFAM" id="SSF53041">
    <property type="entry name" value="Resolvase-like"/>
    <property type="match status" value="1"/>
</dbReference>
<dbReference type="InterPro" id="IPR050639">
    <property type="entry name" value="SSR_resolvase"/>
</dbReference>
<evidence type="ECO:0000256" key="1">
    <source>
        <dbReference type="ARBA" id="ARBA00009913"/>
    </source>
</evidence>
<dbReference type="PANTHER" id="PTHR30461">
    <property type="entry name" value="DNA-INVERTASE FROM LAMBDOID PROPHAGE"/>
    <property type="match status" value="1"/>
</dbReference>
<name>A0A848KTI6_9NOCA</name>
<protein>
    <submittedName>
        <fullName evidence="8">Recombinase family protein</fullName>
    </submittedName>
</protein>
<dbReference type="Proteomes" id="UP000535543">
    <property type="component" value="Unassembled WGS sequence"/>
</dbReference>
<evidence type="ECO:0000313" key="8">
    <source>
        <dbReference type="EMBL" id="NMN99480.1"/>
    </source>
</evidence>
<dbReference type="Gene3D" id="1.10.10.60">
    <property type="entry name" value="Homeodomain-like"/>
    <property type="match status" value="1"/>
</dbReference>
<dbReference type="GO" id="GO:0003677">
    <property type="term" value="F:DNA binding"/>
    <property type="evidence" value="ECO:0007669"/>
    <property type="project" value="UniProtKB-KW"/>
</dbReference>
<comment type="similarity">
    <text evidence="1">Belongs to the site-specific recombinase resolvase family.</text>
</comment>
<keyword evidence="9" id="KW-1185">Reference proteome</keyword>
<dbReference type="CDD" id="cd00569">
    <property type="entry name" value="HTH_Hin_like"/>
    <property type="match status" value="1"/>
</dbReference>
<dbReference type="PANTHER" id="PTHR30461:SF2">
    <property type="entry name" value="SERINE RECOMBINASE PINE-RELATED"/>
    <property type="match status" value="1"/>
</dbReference>
<feature type="active site" description="O-(5'-phospho-DNA)-serine intermediate" evidence="5 6">
    <location>
        <position position="18"/>
    </location>
</feature>
<dbReference type="GO" id="GO:0000150">
    <property type="term" value="F:DNA strand exchange activity"/>
    <property type="evidence" value="ECO:0007669"/>
    <property type="project" value="InterPro"/>
</dbReference>
<dbReference type="RefSeq" id="WP_169594799.1">
    <property type="nucleotide sequence ID" value="NZ_VCQU01000019.1"/>
</dbReference>
<dbReference type="Pfam" id="PF00239">
    <property type="entry name" value="Resolvase"/>
    <property type="match status" value="1"/>
</dbReference>
<keyword evidence="2" id="KW-0229">DNA integration</keyword>
<feature type="domain" description="Resolvase/invertase-type recombinase catalytic" evidence="7">
    <location>
        <begin position="10"/>
        <end position="145"/>
    </location>
</feature>
<reference evidence="8 9" key="2">
    <citation type="submission" date="2020-06" db="EMBL/GenBank/DDBJ databases">
        <title>Antribacter stalactiti gen. nov., sp. nov., a new member of the family Nacardiaceae isolated from a cave.</title>
        <authorList>
            <person name="Kim I.S."/>
        </authorList>
    </citation>
    <scope>NUCLEOTIDE SEQUENCE [LARGE SCALE GENOMIC DNA]</scope>
    <source>
        <strain evidence="8 9">YC2-7</strain>
    </source>
</reference>
<dbReference type="SUPFAM" id="SSF46689">
    <property type="entry name" value="Homeodomain-like"/>
    <property type="match status" value="1"/>
</dbReference>
<evidence type="ECO:0000256" key="4">
    <source>
        <dbReference type="ARBA" id="ARBA00023172"/>
    </source>
</evidence>
<keyword evidence="4" id="KW-0233">DNA recombination</keyword>
<dbReference type="CDD" id="cd03768">
    <property type="entry name" value="SR_ResInv"/>
    <property type="match status" value="1"/>
</dbReference>
<accession>A0A848KTI6</accession>
<dbReference type="AlphaFoldDB" id="A0A848KTI6"/>
<organism evidence="8 9">
    <name type="scientific">Antrihabitans stalactiti</name>
    <dbReference type="NCBI Taxonomy" id="2584121"/>
    <lineage>
        <taxon>Bacteria</taxon>
        <taxon>Bacillati</taxon>
        <taxon>Actinomycetota</taxon>
        <taxon>Actinomycetes</taxon>
        <taxon>Mycobacteriales</taxon>
        <taxon>Nocardiaceae</taxon>
        <taxon>Antrihabitans</taxon>
    </lineage>
</organism>
<evidence type="ECO:0000256" key="6">
    <source>
        <dbReference type="PROSITE-ProRule" id="PRU10137"/>
    </source>
</evidence>
<dbReference type="EMBL" id="VCQU01000019">
    <property type="protein sequence ID" value="NMN99480.1"/>
    <property type="molecule type" value="Genomic_DNA"/>
</dbReference>
<dbReference type="GO" id="GO:0015074">
    <property type="term" value="P:DNA integration"/>
    <property type="evidence" value="ECO:0007669"/>
    <property type="project" value="UniProtKB-KW"/>
</dbReference>
<evidence type="ECO:0000256" key="2">
    <source>
        <dbReference type="ARBA" id="ARBA00022908"/>
    </source>
</evidence>
<dbReference type="PROSITE" id="PS00397">
    <property type="entry name" value="RECOMBINASES_1"/>
    <property type="match status" value="1"/>
</dbReference>
<dbReference type="InterPro" id="IPR006120">
    <property type="entry name" value="Resolvase_HTH_dom"/>
</dbReference>
<dbReference type="InterPro" id="IPR009057">
    <property type="entry name" value="Homeodomain-like_sf"/>
</dbReference>
<reference evidence="8 9" key="1">
    <citation type="submission" date="2019-05" db="EMBL/GenBank/DDBJ databases">
        <authorList>
            <person name="Lee S.D."/>
        </authorList>
    </citation>
    <scope>NUCLEOTIDE SEQUENCE [LARGE SCALE GENOMIC DNA]</scope>
    <source>
        <strain evidence="8 9">YC2-7</strain>
    </source>
</reference>
<evidence type="ECO:0000259" key="7">
    <source>
        <dbReference type="PROSITE" id="PS51736"/>
    </source>
</evidence>
<gene>
    <name evidence="8" type="ORF">FGL95_31135</name>
</gene>
<dbReference type="SMART" id="SM00857">
    <property type="entry name" value="Resolvase"/>
    <property type="match status" value="1"/>
</dbReference>
<comment type="caution">
    <text evidence="8">The sequence shown here is derived from an EMBL/GenBank/DDBJ whole genome shotgun (WGS) entry which is preliminary data.</text>
</comment>
<dbReference type="Pfam" id="PF02796">
    <property type="entry name" value="HTH_7"/>
    <property type="match status" value="1"/>
</dbReference>
<sequence length="198" mass="21373">MTPTPQENSRRYGYARVSTSRQTLDQQIDALTAAGVRPEHIFRDTMSGTRDDRPGLAELRRHLRSGDTMTIIALDRLGRSVTTILRTLHELTAEGVAIVSLREGFDMTTPAGRACAGLFAVMAELERDLIAERAQAARDALAARGGSTGRKRVLNAEQAALARRMKAAGEPASVICTTLGCSRASLYRYLADDQGAAA</sequence>